<protein>
    <recommendedName>
        <fullName evidence="4">DUF732 domain-containing protein</fullName>
    </recommendedName>
</protein>
<dbReference type="OrthoDB" id="26767at10239"/>
<evidence type="ECO:0000313" key="2">
    <source>
        <dbReference type="EMBL" id="AKJ72419.1"/>
    </source>
</evidence>
<keyword evidence="3" id="KW-1185">Reference proteome</keyword>
<organism evidence="2 3">
    <name type="scientific">Gordonia phage GTE8</name>
    <dbReference type="NCBI Taxonomy" id="1647475"/>
    <lineage>
        <taxon>Viruses</taxon>
        <taxon>Duplodnaviria</taxon>
        <taxon>Heunggongvirae</taxon>
        <taxon>Uroviricota</taxon>
        <taxon>Caudoviricetes</taxon>
        <taxon>Zierdtviridae</taxon>
        <taxon>Emilbogenvirinae</taxon>
        <taxon>Foxborovirus</taxon>
        <taxon>Foxborovirus GTE8</taxon>
    </lineage>
</organism>
<dbReference type="RefSeq" id="YP_009187138.1">
    <property type="nucleotide sequence ID" value="NC_028653.1"/>
</dbReference>
<name>A0A0K0N672_9CAUD</name>
<accession>A0A0K0N672</accession>
<dbReference type="EMBL" id="KR053201">
    <property type="protein sequence ID" value="AKJ72419.1"/>
    <property type="molecule type" value="Genomic_DNA"/>
</dbReference>
<sequence>MNISTPDGRVIGRVSLTGDDVTAVAHAIGADLETRTRALIADARRAAITTGGGWTPGPTSSDDDRPSSGSVEGPRRRRWWPWIVGVFAGLALLGMIADTDETPAADTPAVVAPTPAPQPLDAARAVPSADGSVMVGSVVVDNVYEPSSPLRKRFAGVIVSYGATGTHGSELDANLRDGVAFCRDLAAGRTMAQRHASIVTGVPADGYGDLGTQRRAVVVAALSTLCPAL</sequence>
<dbReference type="Proteomes" id="UP000204476">
    <property type="component" value="Genome"/>
</dbReference>
<feature type="region of interest" description="Disordered" evidence="1">
    <location>
        <begin position="49"/>
        <end position="74"/>
    </location>
</feature>
<proteinExistence type="predicted"/>
<evidence type="ECO:0000313" key="3">
    <source>
        <dbReference type="Proteomes" id="UP000204476"/>
    </source>
</evidence>
<reference evidence="2 3" key="1">
    <citation type="journal article" date="2015" name="PLoS ONE">
        <title>Lysis to Kill: Evaluation of the Lytic Abilities, and Genomics of Nine Bacteriophages Infective for Gordonia spp. and Their Potential Use in Activated Sludge Foam Biocontrol.</title>
        <authorList>
            <person name="Dyson Z.A."/>
            <person name="Tucci J."/>
            <person name="Seviour R.J."/>
            <person name="Petrovski S."/>
        </authorList>
    </citation>
    <scope>NUCLEOTIDE SEQUENCE [LARGE SCALE GENOMIC DNA]</scope>
</reference>
<dbReference type="KEGG" id="vg:26516034"/>
<dbReference type="GeneID" id="26516034"/>
<evidence type="ECO:0000256" key="1">
    <source>
        <dbReference type="SAM" id="MobiDB-lite"/>
    </source>
</evidence>
<gene>
    <name evidence="2" type="ORF">GTE8_76</name>
</gene>
<evidence type="ECO:0008006" key="4">
    <source>
        <dbReference type="Google" id="ProtNLM"/>
    </source>
</evidence>